<dbReference type="InterPro" id="IPR010546">
    <property type="entry name" value="DUF1120"/>
</dbReference>
<feature type="chain" id="PRO_5001996713" description="DUF1120 domain-containing protein" evidence="1">
    <location>
        <begin position="23"/>
        <end position="216"/>
    </location>
</feature>
<dbReference type="EMBL" id="ASGY01000192">
    <property type="protein sequence ID" value="KGE65337.1"/>
    <property type="molecule type" value="Genomic_DNA"/>
</dbReference>
<organism evidence="2 3">
    <name type="scientific">Pseudomonas fluorescens LMG 5329</name>
    <dbReference type="NCBI Taxonomy" id="1324332"/>
    <lineage>
        <taxon>Bacteria</taxon>
        <taxon>Pseudomonadati</taxon>
        <taxon>Pseudomonadota</taxon>
        <taxon>Gammaproteobacteria</taxon>
        <taxon>Pseudomonadales</taxon>
        <taxon>Pseudomonadaceae</taxon>
        <taxon>Pseudomonas</taxon>
    </lineage>
</organism>
<feature type="signal peptide" evidence="1">
    <location>
        <begin position="1"/>
        <end position="22"/>
    </location>
</feature>
<evidence type="ECO:0000313" key="2">
    <source>
        <dbReference type="EMBL" id="KGE65337.1"/>
    </source>
</evidence>
<dbReference type="AlphaFoldDB" id="A0A0A1YXZ6"/>
<evidence type="ECO:0008006" key="4">
    <source>
        <dbReference type="Google" id="ProtNLM"/>
    </source>
</evidence>
<dbReference type="Proteomes" id="UP000030060">
    <property type="component" value="Unassembled WGS sequence"/>
</dbReference>
<accession>A0A0A1YXZ6</accession>
<comment type="caution">
    <text evidence="2">The sequence shown here is derived from an EMBL/GenBank/DDBJ whole genome shotgun (WGS) entry which is preliminary data.</text>
</comment>
<proteinExistence type="predicted"/>
<dbReference type="RefSeq" id="WP_038849998.1">
    <property type="nucleotide sequence ID" value="NZ_ASGY01000192.1"/>
</dbReference>
<evidence type="ECO:0000313" key="3">
    <source>
        <dbReference type="Proteomes" id="UP000030060"/>
    </source>
</evidence>
<gene>
    <name evidence="2" type="ORF">K814_0124945</name>
</gene>
<reference evidence="2 3" key="1">
    <citation type="journal article" date="2013" name="Genome Announc.">
        <title>Draft Genome Sequence of Pseudomonas fluorescens LMG 5329, a White Line-Inducing Principle-Producing Bioindicator for the Mushroom Pathogen Pseudomonas tolaasii.</title>
        <authorList>
            <person name="Ghequire M.G."/>
            <person name="Rokni-Zadeh H."/>
            <person name="Zarrineh P."/>
            <person name="De Mot R."/>
        </authorList>
    </citation>
    <scope>NUCLEOTIDE SEQUENCE [LARGE SCALE GENOMIC DNA]</scope>
    <source>
        <strain evidence="2 3">LMG 5329</strain>
    </source>
</reference>
<dbReference type="Pfam" id="PF06551">
    <property type="entry name" value="DUF1120"/>
    <property type="match status" value="1"/>
</dbReference>
<dbReference type="OrthoDB" id="6602106at2"/>
<keyword evidence="1" id="KW-0732">Signal</keyword>
<protein>
    <recommendedName>
        <fullName evidence="4">DUF1120 domain-containing protein</fullName>
    </recommendedName>
</protein>
<name>A0A0A1YXZ6_PSEFL</name>
<sequence>MKKLVSFMTAVIAFASVGQVVAASSVDLSVKGSITPAACTPALSNAGVVDHGKISRKDLDQQNKPTPLPVATLQLRVDCTGPTLLAVKSHDNRAGSSGEETIIGRNFGLGLVNGDKKVGWYLLKTVNGMADGVGRPMIESNNGTSWSDATHPGLVWQVNGMRTLGTLTGGVATPLPLQVMTMDIQVETTIVRIQHLPSLGQELPLDGSATLDVVYL</sequence>
<evidence type="ECO:0000256" key="1">
    <source>
        <dbReference type="SAM" id="SignalP"/>
    </source>
</evidence>